<dbReference type="EMBL" id="VOIW01000006">
    <property type="protein sequence ID" value="MRJ39500.1"/>
    <property type="molecule type" value="Genomic_DNA"/>
</dbReference>
<dbReference type="InterPro" id="IPR012338">
    <property type="entry name" value="Beta-lactam/transpept-like"/>
</dbReference>
<dbReference type="GO" id="GO:0016787">
    <property type="term" value="F:hydrolase activity"/>
    <property type="evidence" value="ECO:0007669"/>
    <property type="project" value="UniProtKB-KW"/>
</dbReference>
<dbReference type="SUPFAM" id="SSF56601">
    <property type="entry name" value="beta-lactamase/transpeptidase-like"/>
    <property type="match status" value="1"/>
</dbReference>
<reference evidence="2 5" key="2">
    <citation type="submission" date="2021-01" db="EMBL/GenBank/DDBJ databases">
        <title>Antibiotic resistance and phylogeny of Pseudomonas spp. isolated over three decades from chicken meat in the Norwegian food chain.</title>
        <authorList>
            <person name="Moen B."/>
        </authorList>
    </citation>
    <scope>NUCLEOTIDE SEQUENCE [LARGE SCALE GENOMIC DNA]</scope>
    <source>
        <strain evidence="2 5">MF6766</strain>
    </source>
</reference>
<dbReference type="RefSeq" id="WP_153872269.1">
    <property type="nucleotide sequence ID" value="NZ_JAEKCT010000010.1"/>
</dbReference>
<sequence length="506" mass="56328">MTYIPLPRALPIERGVDPAGIVDFIQAVTEAGLELHSFMLYRQGAVVVEAFWQPYSAHRMHVQHSATKSWTATAVGLLIDDGRLALTDKVIDFFPELCPRPISANLAAMTVEDLLTMRTGHTRGISGGDWRNLQTSWVQAFLNEPVDEPPGQSFIYSSASSFMLSAIVTQVSGQTLHALLQERVLKHMGLDRLEWDLAPGGFNSGGNGLSCTSEDSLKFGVLHLNQGQWQGRQLLSPAWVGAATRNQVQDVWMGEFDGKQYLPRDKNKANEAQREGYGYQWWMTQHGGYYASGVFGQYCMVLPEQEAVMVFTCGLRLGEKRVHQALWQHLFPALGRSSADPKASQVQLEALIDHLRLPTLQGLSVSPASAALQGRYIIEPNEDGVHELAFEFHGDHCTFTLVDHRGTHHLRAGFQRPLETITSITGNYLHHQYQPEQTPVVAKAGWTTEGELRMDWRFVETAFGDHVSCRLHDGRLHFDRGVNTNAGALQRPTLFGTRISAQGVHP</sequence>
<dbReference type="Proteomes" id="UP000408764">
    <property type="component" value="Unassembled WGS sequence"/>
</dbReference>
<feature type="domain" description="Beta-lactamase-related" evidence="1">
    <location>
        <begin position="37"/>
        <end position="313"/>
    </location>
</feature>
<evidence type="ECO:0000259" key="1">
    <source>
        <dbReference type="Pfam" id="PF00144"/>
    </source>
</evidence>
<evidence type="ECO:0000313" key="2">
    <source>
        <dbReference type="EMBL" id="MBK3460094.1"/>
    </source>
</evidence>
<dbReference type="Gene3D" id="3.40.710.10">
    <property type="entry name" value="DD-peptidase/beta-lactamase superfamily"/>
    <property type="match status" value="1"/>
</dbReference>
<dbReference type="PANTHER" id="PTHR43283:SF7">
    <property type="entry name" value="BETA-LACTAMASE-RELATED DOMAIN-CONTAINING PROTEIN"/>
    <property type="match status" value="1"/>
</dbReference>
<comment type="caution">
    <text evidence="3">The sequence shown here is derived from an EMBL/GenBank/DDBJ whole genome shotgun (WGS) entry which is preliminary data.</text>
</comment>
<keyword evidence="3" id="KW-0378">Hydrolase</keyword>
<accession>A0A5P1DHV5</accession>
<proteinExistence type="predicted"/>
<keyword evidence="5" id="KW-1185">Reference proteome</keyword>
<dbReference type="InterPro" id="IPR001466">
    <property type="entry name" value="Beta-lactam-related"/>
</dbReference>
<name>A0A5P1DHV5_9PSED</name>
<organism evidence="3 4">
    <name type="scientific">Pseudomonas haemolytica</name>
    <dbReference type="NCBI Taxonomy" id="2600065"/>
    <lineage>
        <taxon>Bacteria</taxon>
        <taxon>Pseudomonadati</taxon>
        <taxon>Pseudomonadota</taxon>
        <taxon>Gammaproteobacteria</taxon>
        <taxon>Pseudomonadales</taxon>
        <taxon>Pseudomonadaceae</taxon>
        <taxon>Pseudomonas</taxon>
    </lineage>
</organism>
<dbReference type="InterPro" id="IPR050789">
    <property type="entry name" value="Diverse_Enzym_Activities"/>
</dbReference>
<evidence type="ECO:0000313" key="5">
    <source>
        <dbReference type="Proteomes" id="UP000620382"/>
    </source>
</evidence>
<reference evidence="3 4" key="1">
    <citation type="submission" date="2019-08" db="EMBL/GenBank/DDBJ databases">
        <title>Pseudomonas haemolytica sp. nov. isolated from raw milk and skim milk concentrate.</title>
        <authorList>
            <person name="Hofmann K."/>
            <person name="Huptas C."/>
            <person name="Doll E."/>
            <person name="Scherer S."/>
            <person name="Wenning M."/>
        </authorList>
    </citation>
    <scope>NUCLEOTIDE SEQUENCE [LARGE SCALE GENOMIC DNA]</scope>
    <source>
        <strain evidence="3 4">DSM 108987</strain>
    </source>
</reference>
<dbReference type="AlphaFoldDB" id="A0A5P1DHV5"/>
<dbReference type="EMBL" id="JAENSR010000003">
    <property type="protein sequence ID" value="MBK3460094.1"/>
    <property type="molecule type" value="Genomic_DNA"/>
</dbReference>
<dbReference type="Proteomes" id="UP000620382">
    <property type="component" value="Unassembled WGS sequence"/>
</dbReference>
<evidence type="ECO:0000313" key="4">
    <source>
        <dbReference type="Proteomes" id="UP000408764"/>
    </source>
</evidence>
<evidence type="ECO:0000313" key="3">
    <source>
        <dbReference type="EMBL" id="MRJ39500.1"/>
    </source>
</evidence>
<dbReference type="Pfam" id="PF00144">
    <property type="entry name" value="Beta-lactamase"/>
    <property type="match status" value="1"/>
</dbReference>
<dbReference type="OrthoDB" id="6963107at2"/>
<gene>
    <name evidence="3" type="ORF">FRT59_21355</name>
    <name evidence="2" type="ORF">JJD71_13580</name>
</gene>
<dbReference type="PANTHER" id="PTHR43283">
    <property type="entry name" value="BETA-LACTAMASE-RELATED"/>
    <property type="match status" value="1"/>
</dbReference>
<protein>
    <submittedName>
        <fullName evidence="3">Serine hydrolase</fullName>
    </submittedName>
</protein>